<name>A0A438GIX4_VITVI</name>
<dbReference type="AlphaFoldDB" id="A0A438GIX4"/>
<organism evidence="1 2">
    <name type="scientific">Vitis vinifera</name>
    <name type="common">Grape</name>
    <dbReference type="NCBI Taxonomy" id="29760"/>
    <lineage>
        <taxon>Eukaryota</taxon>
        <taxon>Viridiplantae</taxon>
        <taxon>Streptophyta</taxon>
        <taxon>Embryophyta</taxon>
        <taxon>Tracheophyta</taxon>
        <taxon>Spermatophyta</taxon>
        <taxon>Magnoliopsida</taxon>
        <taxon>eudicotyledons</taxon>
        <taxon>Gunneridae</taxon>
        <taxon>Pentapetalae</taxon>
        <taxon>rosids</taxon>
        <taxon>Vitales</taxon>
        <taxon>Vitaceae</taxon>
        <taxon>Viteae</taxon>
        <taxon>Vitis</taxon>
    </lineage>
</organism>
<sequence length="278" mass="31694">MVAPPHEATCSHSDDLIETLPPCVPSPVEGKLVVQSLHHNHWAHSPMEKDTIILVDASPLFSPHSVAPSNYGVDFDSLEKVGIDAEEGSGSKPIIPTSRRRYKWTTKRIVKFAAICKSLFVTQCLTQFLKITHQESEILCDMHGVYITRDEFSLLNGGRWLNSVPFKNLYRWCLGSLLNKAKKHEIRDRCCMFLDVEIVGHDFSTCELVLQTSRVEIFSSLPLRKGYDYGMFAIKYKQYWNGATLAYSLTEDKIHLYRLSLVINLVMNDENNAREKVM</sequence>
<dbReference type="SUPFAM" id="SSF54001">
    <property type="entry name" value="Cysteine proteinases"/>
    <property type="match status" value="1"/>
</dbReference>
<dbReference type="InterPro" id="IPR038765">
    <property type="entry name" value="Papain-like_cys_pep_sf"/>
</dbReference>
<dbReference type="Proteomes" id="UP000288805">
    <property type="component" value="Unassembled WGS sequence"/>
</dbReference>
<reference evidence="1 2" key="1">
    <citation type="journal article" date="2018" name="PLoS Genet.">
        <title>Population sequencing reveals clonal diversity and ancestral inbreeding in the grapevine cultivar Chardonnay.</title>
        <authorList>
            <person name="Roach M.J."/>
            <person name="Johnson D.L."/>
            <person name="Bohlmann J."/>
            <person name="van Vuuren H.J."/>
            <person name="Jones S.J."/>
            <person name="Pretorius I.S."/>
            <person name="Schmidt S.A."/>
            <person name="Borneman A.R."/>
        </authorList>
    </citation>
    <scope>NUCLEOTIDE SEQUENCE [LARGE SCALE GENOMIC DNA]</scope>
    <source>
        <strain evidence="2">cv. Chardonnay</strain>
        <tissue evidence="1">Leaf</tissue>
    </source>
</reference>
<dbReference type="EMBL" id="QGNW01000422">
    <property type="protein sequence ID" value="RVW72122.1"/>
    <property type="molecule type" value="Genomic_DNA"/>
</dbReference>
<comment type="caution">
    <text evidence="1">The sequence shown here is derived from an EMBL/GenBank/DDBJ whole genome shotgun (WGS) entry which is preliminary data.</text>
</comment>
<gene>
    <name evidence="1" type="ORF">CK203_057969</name>
</gene>
<proteinExistence type="predicted"/>
<accession>A0A438GIX4</accession>
<protein>
    <submittedName>
        <fullName evidence="1">Uncharacterized protein</fullName>
    </submittedName>
</protein>
<evidence type="ECO:0000313" key="1">
    <source>
        <dbReference type="EMBL" id="RVW72122.1"/>
    </source>
</evidence>
<evidence type="ECO:0000313" key="2">
    <source>
        <dbReference type="Proteomes" id="UP000288805"/>
    </source>
</evidence>